<evidence type="ECO:0000256" key="1">
    <source>
        <dbReference type="ARBA" id="ARBA00004123"/>
    </source>
</evidence>
<dbReference type="InterPro" id="IPR039693">
    <property type="entry name" value="Rtr1/RPAP2"/>
</dbReference>
<comment type="function">
    <text evidence="12">Putative RNA polymerase II subunit B1 C-terminal domain (CTD) phosphatase involved in RNA polymerase II transcription regulation.</text>
</comment>
<keyword evidence="5 12" id="KW-0378">Hydrolase</keyword>
<dbReference type="Gene3D" id="1.25.40.820">
    <property type="match status" value="1"/>
</dbReference>
<comment type="catalytic activity">
    <reaction evidence="9 12">
        <text>O-phospho-L-seryl-[protein] + H2O = L-seryl-[protein] + phosphate</text>
        <dbReference type="Rhea" id="RHEA:20629"/>
        <dbReference type="Rhea" id="RHEA-COMP:9863"/>
        <dbReference type="Rhea" id="RHEA-COMP:11604"/>
        <dbReference type="ChEBI" id="CHEBI:15377"/>
        <dbReference type="ChEBI" id="CHEBI:29999"/>
        <dbReference type="ChEBI" id="CHEBI:43474"/>
        <dbReference type="ChEBI" id="CHEBI:83421"/>
        <dbReference type="EC" id="3.1.3.16"/>
    </reaction>
</comment>
<keyword evidence="8 12" id="KW-0539">Nucleus</keyword>
<proteinExistence type="inferred from homology"/>
<dbReference type="EMBL" id="JAVRRJ010000013">
    <property type="protein sequence ID" value="KAK5080605.1"/>
    <property type="molecule type" value="Genomic_DNA"/>
</dbReference>
<comment type="similarity">
    <text evidence="2 11 12">Belongs to the RPAP2 family.</text>
</comment>
<dbReference type="Pfam" id="PF04181">
    <property type="entry name" value="RPAP2_Rtr1"/>
    <property type="match status" value="1"/>
</dbReference>
<evidence type="ECO:0000256" key="11">
    <source>
        <dbReference type="PROSITE-ProRule" id="PRU00812"/>
    </source>
</evidence>
<protein>
    <recommendedName>
        <fullName evidence="12">RNA polymerase II subunit B1 CTD phosphatase RPAP2 homolog</fullName>
        <ecNumber evidence="12">3.1.3.16</ecNumber>
    </recommendedName>
</protein>
<dbReference type="GO" id="GO:0008420">
    <property type="term" value="F:RNA polymerase II CTD heptapeptide repeat phosphatase activity"/>
    <property type="evidence" value="ECO:0007669"/>
    <property type="project" value="UniProtKB-UniRule"/>
</dbReference>
<dbReference type="InterPro" id="IPR038534">
    <property type="entry name" value="Rtr1/RPAP2_sf"/>
</dbReference>
<keyword evidence="16" id="KW-1185">Reference proteome</keyword>
<evidence type="ECO:0000256" key="13">
    <source>
        <dbReference type="SAM" id="MobiDB-lite"/>
    </source>
</evidence>
<feature type="region of interest" description="Disordered" evidence="13">
    <location>
        <begin position="1"/>
        <end position="24"/>
    </location>
</feature>
<dbReference type="GO" id="GO:0005634">
    <property type="term" value="C:nucleus"/>
    <property type="evidence" value="ECO:0007669"/>
    <property type="project" value="UniProtKB-SubCell"/>
</dbReference>
<evidence type="ECO:0000256" key="12">
    <source>
        <dbReference type="RuleBase" id="RU367080"/>
    </source>
</evidence>
<dbReference type="EC" id="3.1.3.16" evidence="12"/>
<dbReference type="GO" id="GO:0005737">
    <property type="term" value="C:cytoplasm"/>
    <property type="evidence" value="ECO:0007669"/>
    <property type="project" value="TreeGrafter"/>
</dbReference>
<evidence type="ECO:0000256" key="9">
    <source>
        <dbReference type="ARBA" id="ARBA00047761"/>
    </source>
</evidence>
<dbReference type="Proteomes" id="UP001309876">
    <property type="component" value="Unassembled WGS sequence"/>
</dbReference>
<evidence type="ECO:0000259" key="14">
    <source>
        <dbReference type="PROSITE" id="PS51479"/>
    </source>
</evidence>
<keyword evidence="7 12" id="KW-0904">Protein phosphatase</keyword>
<evidence type="ECO:0000256" key="10">
    <source>
        <dbReference type="ARBA" id="ARBA00048336"/>
    </source>
</evidence>
<comment type="catalytic activity">
    <reaction evidence="10 12">
        <text>O-phospho-L-threonyl-[protein] + H2O = L-threonyl-[protein] + phosphate</text>
        <dbReference type="Rhea" id="RHEA:47004"/>
        <dbReference type="Rhea" id="RHEA-COMP:11060"/>
        <dbReference type="Rhea" id="RHEA-COMP:11605"/>
        <dbReference type="ChEBI" id="CHEBI:15377"/>
        <dbReference type="ChEBI" id="CHEBI:30013"/>
        <dbReference type="ChEBI" id="CHEBI:43474"/>
        <dbReference type="ChEBI" id="CHEBI:61977"/>
        <dbReference type="EC" id="3.1.3.16"/>
    </reaction>
</comment>
<evidence type="ECO:0000313" key="15">
    <source>
        <dbReference type="EMBL" id="KAK5080605.1"/>
    </source>
</evidence>
<dbReference type="PROSITE" id="PS51479">
    <property type="entry name" value="ZF_RTR1"/>
    <property type="match status" value="1"/>
</dbReference>
<dbReference type="InterPro" id="IPR007308">
    <property type="entry name" value="Rtr1/RPAP2_dom"/>
</dbReference>
<feature type="domain" description="RTR1-type" evidence="14">
    <location>
        <begin position="83"/>
        <end position="165"/>
    </location>
</feature>
<reference evidence="15 16" key="1">
    <citation type="submission" date="2023-08" db="EMBL/GenBank/DDBJ databases">
        <title>Black Yeasts Isolated from many extreme environments.</title>
        <authorList>
            <person name="Coleine C."/>
            <person name="Stajich J.E."/>
            <person name="Selbmann L."/>
        </authorList>
    </citation>
    <scope>NUCLEOTIDE SEQUENCE [LARGE SCALE GENOMIC DNA]</scope>
    <source>
        <strain evidence="15 16">CCFEE 5910</strain>
    </source>
</reference>
<evidence type="ECO:0000256" key="8">
    <source>
        <dbReference type="ARBA" id="ARBA00023242"/>
    </source>
</evidence>
<keyword evidence="4 12" id="KW-0863">Zinc-finger</keyword>
<sequence>MSVNPSTRIQSKKTGDSDAKAAEAQAKVARVRAAAVQQALSIQEKKDLQARVLDTIVVAFDLPTDTSTDAAHPTVADANTFREALSLFRPQDLDEVVSERNIDNRCGYALCKNQNQAAKLKKVWDSTAGKIMDKQIDGKWCSTECKKRNAYARMQLSTEPAWLRHAQAGQVQLLTDGLLPVDLAADKNEAEAKGKTANQQELALERGEKQVTNTDAIAIFEKEKTRPPKPPQLTHSIVVGDILEGLPIRAAGAERRMSHYR</sequence>
<comment type="subcellular location">
    <subcellularLocation>
        <location evidence="1 12">Nucleus</location>
    </subcellularLocation>
</comment>
<comment type="caution">
    <text evidence="15">The sequence shown here is derived from an EMBL/GenBank/DDBJ whole genome shotgun (WGS) entry which is preliminary data.</text>
</comment>
<keyword evidence="3 12" id="KW-0479">Metal-binding</keyword>
<evidence type="ECO:0000256" key="4">
    <source>
        <dbReference type="ARBA" id="ARBA00022771"/>
    </source>
</evidence>
<dbReference type="PANTHER" id="PTHR14732:SF0">
    <property type="entry name" value="RNA POLYMERASE II SUBUNIT B1 CTD PHOSPHATASE RPAP2-RELATED"/>
    <property type="match status" value="1"/>
</dbReference>
<organism evidence="15 16">
    <name type="scientific">Lithohypha guttulata</name>
    <dbReference type="NCBI Taxonomy" id="1690604"/>
    <lineage>
        <taxon>Eukaryota</taxon>
        <taxon>Fungi</taxon>
        <taxon>Dikarya</taxon>
        <taxon>Ascomycota</taxon>
        <taxon>Pezizomycotina</taxon>
        <taxon>Eurotiomycetes</taxon>
        <taxon>Chaetothyriomycetidae</taxon>
        <taxon>Chaetothyriales</taxon>
        <taxon>Trichomeriaceae</taxon>
        <taxon>Lithohypha</taxon>
    </lineage>
</organism>
<evidence type="ECO:0000256" key="7">
    <source>
        <dbReference type="ARBA" id="ARBA00022912"/>
    </source>
</evidence>
<accession>A0AAN7SMT8</accession>
<dbReference type="PANTHER" id="PTHR14732">
    <property type="entry name" value="RNA POLYMERASE II SUBUNIT B1 CTD PHOSPHATASE RPAP2-RELATED"/>
    <property type="match status" value="1"/>
</dbReference>
<dbReference type="GO" id="GO:0008270">
    <property type="term" value="F:zinc ion binding"/>
    <property type="evidence" value="ECO:0007669"/>
    <property type="project" value="UniProtKB-KW"/>
</dbReference>
<name>A0AAN7SMT8_9EURO</name>
<evidence type="ECO:0000313" key="16">
    <source>
        <dbReference type="Proteomes" id="UP001309876"/>
    </source>
</evidence>
<dbReference type="AlphaFoldDB" id="A0AAN7SMT8"/>
<gene>
    <name evidence="15" type="ORF">LTR05_008550</name>
</gene>
<keyword evidence="6 12" id="KW-0862">Zinc</keyword>
<evidence type="ECO:0000256" key="6">
    <source>
        <dbReference type="ARBA" id="ARBA00022833"/>
    </source>
</evidence>
<evidence type="ECO:0000256" key="2">
    <source>
        <dbReference type="ARBA" id="ARBA00005676"/>
    </source>
</evidence>
<evidence type="ECO:0000256" key="5">
    <source>
        <dbReference type="ARBA" id="ARBA00022801"/>
    </source>
</evidence>
<dbReference type="GO" id="GO:0043175">
    <property type="term" value="F:RNA polymerase core enzyme binding"/>
    <property type="evidence" value="ECO:0007669"/>
    <property type="project" value="UniProtKB-UniRule"/>
</dbReference>
<evidence type="ECO:0000256" key="3">
    <source>
        <dbReference type="ARBA" id="ARBA00022723"/>
    </source>
</evidence>